<dbReference type="AlphaFoldDB" id="A0A151T771"/>
<organism evidence="2 3">
    <name type="scientific">Cajanus cajan</name>
    <name type="common">Pigeon pea</name>
    <name type="synonym">Cajanus indicus</name>
    <dbReference type="NCBI Taxonomy" id="3821"/>
    <lineage>
        <taxon>Eukaryota</taxon>
        <taxon>Viridiplantae</taxon>
        <taxon>Streptophyta</taxon>
        <taxon>Embryophyta</taxon>
        <taxon>Tracheophyta</taxon>
        <taxon>Spermatophyta</taxon>
        <taxon>Magnoliopsida</taxon>
        <taxon>eudicotyledons</taxon>
        <taxon>Gunneridae</taxon>
        <taxon>Pentapetalae</taxon>
        <taxon>rosids</taxon>
        <taxon>fabids</taxon>
        <taxon>Fabales</taxon>
        <taxon>Fabaceae</taxon>
        <taxon>Papilionoideae</taxon>
        <taxon>50 kb inversion clade</taxon>
        <taxon>NPAAA clade</taxon>
        <taxon>indigoferoid/millettioid clade</taxon>
        <taxon>Phaseoleae</taxon>
        <taxon>Cajanus</taxon>
    </lineage>
</organism>
<evidence type="ECO:0000259" key="1">
    <source>
        <dbReference type="Pfam" id="PF07727"/>
    </source>
</evidence>
<dbReference type="Proteomes" id="UP000075243">
    <property type="component" value="Chromosome 8"/>
</dbReference>
<name>A0A151T771_CAJCA</name>
<protein>
    <recommendedName>
        <fullName evidence="1">Reverse transcriptase Ty1/copia-type domain-containing protein</fullName>
    </recommendedName>
</protein>
<evidence type="ECO:0000313" key="2">
    <source>
        <dbReference type="EMBL" id="KYP62886.1"/>
    </source>
</evidence>
<dbReference type="InterPro" id="IPR013103">
    <property type="entry name" value="RVT_2"/>
</dbReference>
<evidence type="ECO:0000313" key="3">
    <source>
        <dbReference type="Proteomes" id="UP000075243"/>
    </source>
</evidence>
<dbReference type="EMBL" id="CM003610">
    <property type="protein sequence ID" value="KYP62886.1"/>
    <property type="molecule type" value="Genomic_DNA"/>
</dbReference>
<accession>A0A151T771</accession>
<proteinExistence type="predicted"/>
<dbReference type="Pfam" id="PF07727">
    <property type="entry name" value="RVT_2"/>
    <property type="match status" value="1"/>
</dbReference>
<dbReference type="Gramene" id="C.cajan_16942.t">
    <property type="protein sequence ID" value="C.cajan_16942.t.cds1"/>
    <property type="gene ID" value="C.cajan_16942"/>
</dbReference>
<sequence>MRDYICGESLLEEEVEANLTMFIHADPIYFEEVVKYEKWRAAMDSEMDAIERNETWKLTELPASAKKIGVKWVYKTKLKENGEVDKHKARLVAKGYVQLHGIDYNEVFCTCCKNGYNEDDYSTCSTKRMVSLPT</sequence>
<keyword evidence="3" id="KW-1185">Reference proteome</keyword>
<reference evidence="2 3" key="1">
    <citation type="journal article" date="2012" name="Nat. Biotechnol.">
        <title>Draft genome sequence of pigeonpea (Cajanus cajan), an orphan legume crop of resource-poor farmers.</title>
        <authorList>
            <person name="Varshney R.K."/>
            <person name="Chen W."/>
            <person name="Li Y."/>
            <person name="Bharti A.K."/>
            <person name="Saxena R.K."/>
            <person name="Schlueter J.A."/>
            <person name="Donoghue M.T."/>
            <person name="Azam S."/>
            <person name="Fan G."/>
            <person name="Whaley A.M."/>
            <person name="Farmer A.D."/>
            <person name="Sheridan J."/>
            <person name="Iwata A."/>
            <person name="Tuteja R."/>
            <person name="Penmetsa R.V."/>
            <person name="Wu W."/>
            <person name="Upadhyaya H.D."/>
            <person name="Yang S.P."/>
            <person name="Shah T."/>
            <person name="Saxena K.B."/>
            <person name="Michael T."/>
            <person name="McCombie W.R."/>
            <person name="Yang B."/>
            <person name="Zhang G."/>
            <person name="Yang H."/>
            <person name="Wang J."/>
            <person name="Spillane C."/>
            <person name="Cook D.R."/>
            <person name="May G.D."/>
            <person name="Xu X."/>
            <person name="Jackson S.A."/>
        </authorList>
    </citation>
    <scope>NUCLEOTIDE SEQUENCE [LARGE SCALE GENOMIC DNA]</scope>
    <source>
        <strain evidence="3">cv. Asha</strain>
    </source>
</reference>
<feature type="domain" description="Reverse transcriptase Ty1/copia-type" evidence="1">
    <location>
        <begin position="53"/>
        <end position="110"/>
    </location>
</feature>
<gene>
    <name evidence="2" type="ORF">KK1_017446</name>
</gene>